<protein>
    <recommendedName>
        <fullName evidence="5">Transposase, Ptta/En/Spm, plant</fullName>
    </recommendedName>
</protein>
<dbReference type="Proteomes" id="UP001634393">
    <property type="component" value="Unassembled WGS sequence"/>
</dbReference>
<evidence type="ECO:0000256" key="1">
    <source>
        <dbReference type="SAM" id="Coils"/>
    </source>
</evidence>
<feature type="compositionally biased region" description="Polar residues" evidence="2">
    <location>
        <begin position="67"/>
        <end position="82"/>
    </location>
</feature>
<evidence type="ECO:0000313" key="3">
    <source>
        <dbReference type="EMBL" id="KAL3846344.1"/>
    </source>
</evidence>
<name>A0ABD3UA30_9LAMI</name>
<feature type="compositionally biased region" description="Polar residues" evidence="2">
    <location>
        <begin position="19"/>
        <end position="34"/>
    </location>
</feature>
<dbReference type="PANTHER" id="PTHR33499">
    <property type="entry name" value="OS12G0282400 PROTEIN-RELATED"/>
    <property type="match status" value="1"/>
</dbReference>
<evidence type="ECO:0000256" key="2">
    <source>
        <dbReference type="SAM" id="MobiDB-lite"/>
    </source>
</evidence>
<proteinExistence type="predicted"/>
<organism evidence="3 4">
    <name type="scientific">Penstemon smallii</name>
    <dbReference type="NCBI Taxonomy" id="265156"/>
    <lineage>
        <taxon>Eukaryota</taxon>
        <taxon>Viridiplantae</taxon>
        <taxon>Streptophyta</taxon>
        <taxon>Embryophyta</taxon>
        <taxon>Tracheophyta</taxon>
        <taxon>Spermatophyta</taxon>
        <taxon>Magnoliopsida</taxon>
        <taxon>eudicotyledons</taxon>
        <taxon>Gunneridae</taxon>
        <taxon>Pentapetalae</taxon>
        <taxon>asterids</taxon>
        <taxon>lamiids</taxon>
        <taxon>Lamiales</taxon>
        <taxon>Plantaginaceae</taxon>
        <taxon>Cheloneae</taxon>
        <taxon>Penstemon</taxon>
    </lineage>
</organism>
<comment type="caution">
    <text evidence="3">The sequence shown here is derived from an EMBL/GenBank/DDBJ whole genome shotgun (WGS) entry which is preliminary data.</text>
</comment>
<accession>A0ABD3UA30</accession>
<evidence type="ECO:0000313" key="4">
    <source>
        <dbReference type="Proteomes" id="UP001634393"/>
    </source>
</evidence>
<evidence type="ECO:0008006" key="5">
    <source>
        <dbReference type="Google" id="ProtNLM"/>
    </source>
</evidence>
<keyword evidence="4" id="KW-1185">Reference proteome</keyword>
<dbReference type="AlphaFoldDB" id="A0ABD3UA30"/>
<dbReference type="InterPro" id="IPR004252">
    <property type="entry name" value="Probable_transposase_24"/>
</dbReference>
<sequence>MSLGAKFKKIRRSYIEENTPPNLTPASSNRSLTNGIRHIGNVNSTPPASHASASNSPDSFESAPMNPLNTTTSSIPATNTESGDGLGSTDIRTTRGPNKGLNLDKIVRMSGKIKISFNFGEKIPAKNVWEFSEGIGIAIRAHAPLENVSMWKEISQENKETCHRRLLHWFEIEDWSTERVQTLIDKQFQKSYRQWRNTLHTEYKKFVQNGQDPQLCSPRLEVRSMINSTNRRRAPFSHTSGKIRALTRYRKMVNPSKIELWRETHVRKNGEFVNSQAEMTYRKMNRLESETMEEGGEPMSEDQILVATLGHRFGYQKGMGDGVEVPRRANFSLGAQQDPELKQKSSDTESKLCETQSKLSETQIELDLAKGKIDTLTEDLESQKEINKTTDQRFELLQEQMRQMQQAWLKMQANNTGTFN</sequence>
<feature type="coiled-coil region" evidence="1">
    <location>
        <begin position="359"/>
        <end position="407"/>
    </location>
</feature>
<feature type="region of interest" description="Disordered" evidence="2">
    <location>
        <begin position="16"/>
        <end position="99"/>
    </location>
</feature>
<dbReference type="Pfam" id="PF03004">
    <property type="entry name" value="Transposase_24"/>
    <property type="match status" value="1"/>
</dbReference>
<gene>
    <name evidence="3" type="ORF">ACJIZ3_003747</name>
</gene>
<feature type="compositionally biased region" description="Low complexity" evidence="2">
    <location>
        <begin position="44"/>
        <end position="59"/>
    </location>
</feature>
<dbReference type="PANTHER" id="PTHR33499:SF11">
    <property type="entry name" value="NO APICAL MERISTEM-ASSOCIATED C-TERMINAL DOMAIN-CONTAINING PROTEIN"/>
    <property type="match status" value="1"/>
</dbReference>
<keyword evidence="1" id="KW-0175">Coiled coil</keyword>
<dbReference type="EMBL" id="JBJXBP010000002">
    <property type="protein sequence ID" value="KAL3846344.1"/>
    <property type="molecule type" value="Genomic_DNA"/>
</dbReference>
<reference evidence="3 4" key="1">
    <citation type="submission" date="2024-12" db="EMBL/GenBank/DDBJ databases">
        <title>The unique morphological basis and parallel evolutionary history of personate flowers in Penstemon.</title>
        <authorList>
            <person name="Depatie T.H."/>
            <person name="Wessinger C.A."/>
        </authorList>
    </citation>
    <scope>NUCLEOTIDE SEQUENCE [LARGE SCALE GENOMIC DNA]</scope>
    <source>
        <strain evidence="3">WTNN_2</strain>
        <tissue evidence="3">Leaf</tissue>
    </source>
</reference>